<feature type="region of interest" description="Disordered" evidence="1">
    <location>
        <begin position="44"/>
        <end position="198"/>
    </location>
</feature>
<dbReference type="PANTHER" id="PTHR33349">
    <property type="entry name" value="EMB|CAB62594.1"/>
    <property type="match status" value="1"/>
</dbReference>
<feature type="compositionally biased region" description="Low complexity" evidence="1">
    <location>
        <begin position="366"/>
        <end position="380"/>
    </location>
</feature>
<dbReference type="Pfam" id="PF07839">
    <property type="entry name" value="CaM_binding"/>
    <property type="match status" value="1"/>
</dbReference>
<feature type="region of interest" description="Disordered" evidence="1">
    <location>
        <begin position="352"/>
        <end position="438"/>
    </location>
</feature>
<feature type="compositionally biased region" description="Polar residues" evidence="1">
    <location>
        <begin position="162"/>
        <end position="176"/>
    </location>
</feature>
<accession>A0ABU6Y7N7</accession>
<feature type="compositionally biased region" description="Low complexity" evidence="1">
    <location>
        <begin position="412"/>
        <end position="424"/>
    </location>
</feature>
<feature type="compositionally biased region" description="Basic and acidic residues" evidence="1">
    <location>
        <begin position="539"/>
        <end position="550"/>
    </location>
</feature>
<dbReference type="EMBL" id="JASCZI010241736">
    <property type="protein sequence ID" value="MED6206044.1"/>
    <property type="molecule type" value="Genomic_DNA"/>
</dbReference>
<reference evidence="3 4" key="1">
    <citation type="journal article" date="2023" name="Plants (Basel)">
        <title>Bridging the Gap: Combining Genomics and Transcriptomics Approaches to Understand Stylosanthes scabra, an Orphan Legume from the Brazilian Caatinga.</title>
        <authorList>
            <person name="Ferreira-Neto J.R.C."/>
            <person name="da Silva M.D."/>
            <person name="Binneck E."/>
            <person name="de Melo N.F."/>
            <person name="da Silva R.H."/>
            <person name="de Melo A.L.T.M."/>
            <person name="Pandolfi V."/>
            <person name="Bustamante F.O."/>
            <person name="Brasileiro-Vidal A.C."/>
            <person name="Benko-Iseppon A.M."/>
        </authorList>
    </citation>
    <scope>NUCLEOTIDE SEQUENCE [LARGE SCALE GENOMIC DNA]</scope>
    <source>
        <tissue evidence="3">Leaves</tissue>
    </source>
</reference>
<dbReference type="SMART" id="SM01054">
    <property type="entry name" value="CaM_binding"/>
    <property type="match status" value="1"/>
</dbReference>
<evidence type="ECO:0000256" key="1">
    <source>
        <dbReference type="SAM" id="MobiDB-lite"/>
    </source>
</evidence>
<name>A0ABU6Y7N7_9FABA</name>
<organism evidence="3 4">
    <name type="scientific">Stylosanthes scabra</name>
    <dbReference type="NCBI Taxonomy" id="79078"/>
    <lineage>
        <taxon>Eukaryota</taxon>
        <taxon>Viridiplantae</taxon>
        <taxon>Streptophyta</taxon>
        <taxon>Embryophyta</taxon>
        <taxon>Tracheophyta</taxon>
        <taxon>Spermatophyta</taxon>
        <taxon>Magnoliopsida</taxon>
        <taxon>eudicotyledons</taxon>
        <taxon>Gunneridae</taxon>
        <taxon>Pentapetalae</taxon>
        <taxon>rosids</taxon>
        <taxon>fabids</taxon>
        <taxon>Fabales</taxon>
        <taxon>Fabaceae</taxon>
        <taxon>Papilionoideae</taxon>
        <taxon>50 kb inversion clade</taxon>
        <taxon>dalbergioids sensu lato</taxon>
        <taxon>Dalbergieae</taxon>
        <taxon>Pterocarpus clade</taxon>
        <taxon>Stylosanthes</taxon>
    </lineage>
</organism>
<evidence type="ECO:0000313" key="4">
    <source>
        <dbReference type="Proteomes" id="UP001341840"/>
    </source>
</evidence>
<feature type="domain" description="Calmodulin-binding" evidence="2">
    <location>
        <begin position="485"/>
        <end position="601"/>
    </location>
</feature>
<feature type="compositionally biased region" description="Polar residues" evidence="1">
    <location>
        <begin position="101"/>
        <end position="130"/>
    </location>
</feature>
<keyword evidence="4" id="KW-1185">Reference proteome</keyword>
<comment type="caution">
    <text evidence="3">The sequence shown here is derived from an EMBL/GenBank/DDBJ whole genome shotgun (WGS) entry which is preliminary data.</text>
</comment>
<evidence type="ECO:0000259" key="2">
    <source>
        <dbReference type="SMART" id="SM01054"/>
    </source>
</evidence>
<dbReference type="Proteomes" id="UP001341840">
    <property type="component" value="Unassembled WGS sequence"/>
</dbReference>
<dbReference type="PANTHER" id="PTHR33349:SF41">
    <property type="entry name" value="EMB|CAB62594.1"/>
    <property type="match status" value="1"/>
</dbReference>
<feature type="compositionally biased region" description="Basic and acidic residues" evidence="1">
    <location>
        <begin position="178"/>
        <end position="187"/>
    </location>
</feature>
<proteinExistence type="predicted"/>
<feature type="region of interest" description="Disordered" evidence="1">
    <location>
        <begin position="519"/>
        <end position="554"/>
    </location>
</feature>
<feature type="compositionally biased region" description="Low complexity" evidence="1">
    <location>
        <begin position="390"/>
        <end position="403"/>
    </location>
</feature>
<evidence type="ECO:0000313" key="3">
    <source>
        <dbReference type="EMBL" id="MED6206044.1"/>
    </source>
</evidence>
<feature type="compositionally biased region" description="Low complexity" evidence="1">
    <location>
        <begin position="295"/>
        <end position="312"/>
    </location>
</feature>
<dbReference type="InterPro" id="IPR012417">
    <property type="entry name" value="CaM-bd_dom_pln"/>
</dbReference>
<sequence>MAVECTNNQVEPEYYMVGTITTPKGIASRYLSARQGSCHDLCKSGYQNDATPEAKPWKKAKKRVTSSTGGRKTKEQEENVTSLTGTKKSGSKSKNSRTSKFESSNNKEVINEGTVNSEKNSTPSEETNASAKEHNYSYLRVSTKKHNNRANNSDVRKPGSHSKPSPTSNIGSSNIPVDTKEAHKKTDLIASTKKQTNSDLRVLSDLRVSTKEHNRRDLIHAQQESSKLLASIGDEECPRSQTKGGAIKNKVVSSSSSRKDAEISSKQKTRLALIEGKEKSVPRSGSLSSKHTMKKASSLSAKTSKNLKSASSRKGNGNVEAKHEIASSGISDEIVHDLEVISEILSEEHGAPMSILSSGGKKSHSRTASSSSLPLISSGSKGKKSHKRTSSSSSLPLITSGSKGNKSHKRTPSSSSLPLISSGSKGKKSHSRSSSFSSDFSFITSNGKQLDDATFKNTGSSENVKMMYQVKPRVGTLVGEANKAAPQKLTFRRGKVIEIQPQMNNVPRRLKFRPVRTLSHDNPRDINAPANVTTGKYSPAREVEDSKPGSEEEVLLRPPSVEKKVNRRLYNNVIEETATMLAEVRKSKVKALVGAFETVISIDSRRQSRSTFPEVSTPC</sequence>
<protein>
    <recommendedName>
        <fullName evidence="2">Calmodulin-binding domain-containing protein</fullName>
    </recommendedName>
</protein>
<feature type="region of interest" description="Disordered" evidence="1">
    <location>
        <begin position="235"/>
        <end position="328"/>
    </location>
</feature>
<gene>
    <name evidence="3" type="ORF">PIB30_023260</name>
</gene>